<dbReference type="InterPro" id="IPR048068">
    <property type="entry name" value="LarA-like"/>
</dbReference>
<gene>
    <name evidence="2" type="ORF">CSA56_15350</name>
</gene>
<protein>
    <submittedName>
        <fullName evidence="2">D-mannonate epimerase</fullName>
    </submittedName>
</protein>
<evidence type="ECO:0000313" key="2">
    <source>
        <dbReference type="EMBL" id="PIE32466.1"/>
    </source>
</evidence>
<evidence type="ECO:0000259" key="1">
    <source>
        <dbReference type="Pfam" id="PF09861"/>
    </source>
</evidence>
<feature type="domain" description="LarA-like N-terminal" evidence="1">
    <location>
        <begin position="15"/>
        <end position="187"/>
    </location>
</feature>
<organism evidence="2 3">
    <name type="scientific">candidate division KSB3 bacterium</name>
    <dbReference type="NCBI Taxonomy" id="2044937"/>
    <lineage>
        <taxon>Bacteria</taxon>
        <taxon>candidate division KSB3</taxon>
    </lineage>
</organism>
<proteinExistence type="predicted"/>
<dbReference type="Gene3D" id="3.90.226.30">
    <property type="match status" value="1"/>
</dbReference>
<dbReference type="GO" id="GO:0050043">
    <property type="term" value="F:lactate racemase activity"/>
    <property type="evidence" value="ECO:0007669"/>
    <property type="project" value="InterPro"/>
</dbReference>
<dbReference type="Gene3D" id="3.40.50.11440">
    <property type="match status" value="1"/>
</dbReference>
<dbReference type="AlphaFoldDB" id="A0A2G6K9T0"/>
<dbReference type="EMBL" id="PDSK01000113">
    <property type="protein sequence ID" value="PIE32466.1"/>
    <property type="molecule type" value="Genomic_DNA"/>
</dbReference>
<dbReference type="PANTHER" id="PTHR33171:SF17">
    <property type="entry name" value="LARA-LIKE N-TERMINAL DOMAIN-CONTAINING PROTEIN"/>
    <property type="match status" value="1"/>
</dbReference>
<dbReference type="PANTHER" id="PTHR33171">
    <property type="entry name" value="LAR_N DOMAIN-CONTAINING PROTEIN"/>
    <property type="match status" value="1"/>
</dbReference>
<accession>A0A2G6K9T0</accession>
<dbReference type="Pfam" id="PF09861">
    <property type="entry name" value="Lar_N"/>
    <property type="match status" value="1"/>
</dbReference>
<sequence>MATLLNFGAPDQIIDQTQKDTLVREILQKITDTLGKTPQKVLLLPPDMTRFHSDAGNLTQMVYKLLSPTAHIDIMPAIGTHYAMTEEEIREMFGSEIPMDCFKEHDWKNEVKVLGEVPSEKIKELSEGALDYSMEVGVNRLLVEGNYDLILSIGQIVPHEVIGMANFTKNVCVGVGGSDMINKSHFLGAVYGMEKIMGRVDTPVRQALDYAFQTYVGDLPIFFLMTVMGKQDDQLVMRGLFCGDMDDEAFRMAAKLSQQVNLDLLEERLDKVVVYLDPSEFKSTWLGDKSIYRTRMVMADEGELIILAPGLKEFGEDPENDRLIRKYGYRGTPAILKAVEENGELQASLGAAAHMIHGSSEGRFKVTYCPGSGISREEIESVGYAYAPYEEMSKKYNPETLQDGWNTLPDGEKIFYVSNPALGLWALREHFQDE</sequence>
<dbReference type="InterPro" id="IPR018657">
    <property type="entry name" value="LarA-like_N"/>
</dbReference>
<reference evidence="2 3" key="1">
    <citation type="submission" date="2017-10" db="EMBL/GenBank/DDBJ databases">
        <title>Novel microbial diversity and functional potential in the marine mammal oral microbiome.</title>
        <authorList>
            <person name="Dudek N.K."/>
            <person name="Sun C.L."/>
            <person name="Burstein D."/>
            <person name="Kantor R.S."/>
            <person name="Aliaga Goltsman D.S."/>
            <person name="Bik E.M."/>
            <person name="Thomas B.C."/>
            <person name="Banfield J.F."/>
            <person name="Relman D.A."/>
        </authorList>
    </citation>
    <scope>NUCLEOTIDE SEQUENCE [LARGE SCALE GENOMIC DNA]</scope>
    <source>
        <strain evidence="2">DOLJORAL78_47_16</strain>
    </source>
</reference>
<comment type="caution">
    <text evidence="2">The sequence shown here is derived from an EMBL/GenBank/DDBJ whole genome shotgun (WGS) entry which is preliminary data.</text>
</comment>
<name>A0A2G6K9T0_9BACT</name>
<evidence type="ECO:0000313" key="3">
    <source>
        <dbReference type="Proteomes" id="UP000230821"/>
    </source>
</evidence>
<dbReference type="InterPro" id="IPR043166">
    <property type="entry name" value="LarA-like_C"/>
</dbReference>
<dbReference type="Proteomes" id="UP000230821">
    <property type="component" value="Unassembled WGS sequence"/>
</dbReference>